<feature type="domain" description="Helix-turn-helix" evidence="1">
    <location>
        <begin position="9"/>
        <end position="58"/>
    </location>
</feature>
<evidence type="ECO:0000313" key="3">
    <source>
        <dbReference type="Proteomes" id="UP000176445"/>
    </source>
</evidence>
<organism evidence="2 3">
    <name type="scientific">Candidatus Kaiserbacteria bacterium RIFCSPHIGHO2_01_FULL_54_36b</name>
    <dbReference type="NCBI Taxonomy" id="1798483"/>
    <lineage>
        <taxon>Bacteria</taxon>
        <taxon>Candidatus Kaiseribacteriota</taxon>
    </lineage>
</organism>
<evidence type="ECO:0000313" key="2">
    <source>
        <dbReference type="EMBL" id="OGG51356.1"/>
    </source>
</evidence>
<dbReference type="Proteomes" id="UP000176445">
    <property type="component" value="Unassembled WGS sequence"/>
</dbReference>
<dbReference type="NCBIfam" id="TIGR01764">
    <property type="entry name" value="excise"/>
    <property type="match status" value="1"/>
</dbReference>
<sequence>MTSTPVIELLTVVEVAALLRISIPSVRRLQQGRHLPFIKVGGSVRFDKSDIVEYLKKERVESIG</sequence>
<name>A0A1F6CQA4_9BACT</name>
<gene>
    <name evidence="2" type="ORF">A2704_03790</name>
</gene>
<accession>A0A1F6CQA4</accession>
<dbReference type="SUPFAM" id="SSF46955">
    <property type="entry name" value="Putative DNA-binding domain"/>
    <property type="match status" value="1"/>
</dbReference>
<proteinExistence type="predicted"/>
<dbReference type="EMBL" id="MFKW01000030">
    <property type="protein sequence ID" value="OGG51356.1"/>
    <property type="molecule type" value="Genomic_DNA"/>
</dbReference>
<comment type="caution">
    <text evidence="2">The sequence shown here is derived from an EMBL/GenBank/DDBJ whole genome shotgun (WGS) entry which is preliminary data.</text>
</comment>
<dbReference type="InterPro" id="IPR009061">
    <property type="entry name" value="DNA-bd_dom_put_sf"/>
</dbReference>
<dbReference type="InterPro" id="IPR041657">
    <property type="entry name" value="HTH_17"/>
</dbReference>
<dbReference type="AlphaFoldDB" id="A0A1F6CQA4"/>
<evidence type="ECO:0000259" key="1">
    <source>
        <dbReference type="Pfam" id="PF12728"/>
    </source>
</evidence>
<dbReference type="InterPro" id="IPR010093">
    <property type="entry name" value="SinI_DNA-bd"/>
</dbReference>
<protein>
    <recommendedName>
        <fullName evidence="1">Helix-turn-helix domain-containing protein</fullName>
    </recommendedName>
</protein>
<dbReference type="GO" id="GO:0003677">
    <property type="term" value="F:DNA binding"/>
    <property type="evidence" value="ECO:0007669"/>
    <property type="project" value="InterPro"/>
</dbReference>
<dbReference type="Pfam" id="PF12728">
    <property type="entry name" value="HTH_17"/>
    <property type="match status" value="1"/>
</dbReference>
<reference evidence="2 3" key="1">
    <citation type="journal article" date="2016" name="Nat. Commun.">
        <title>Thousands of microbial genomes shed light on interconnected biogeochemical processes in an aquifer system.</title>
        <authorList>
            <person name="Anantharaman K."/>
            <person name="Brown C.T."/>
            <person name="Hug L.A."/>
            <person name="Sharon I."/>
            <person name="Castelle C.J."/>
            <person name="Probst A.J."/>
            <person name="Thomas B.C."/>
            <person name="Singh A."/>
            <person name="Wilkins M.J."/>
            <person name="Karaoz U."/>
            <person name="Brodie E.L."/>
            <person name="Williams K.H."/>
            <person name="Hubbard S.S."/>
            <person name="Banfield J.F."/>
        </authorList>
    </citation>
    <scope>NUCLEOTIDE SEQUENCE [LARGE SCALE GENOMIC DNA]</scope>
</reference>